<gene>
    <name evidence="2" type="primary">114</name>
    <name evidence="2" type="ORF">SEA_ESTES_114</name>
</gene>
<keyword evidence="3" id="KW-1185">Reference proteome</keyword>
<dbReference type="KEGG" id="vg:63210507"/>
<protein>
    <submittedName>
        <fullName evidence="2">Uncharacterized protein</fullName>
    </submittedName>
</protein>
<name>A0A7G9A2H5_9CAUD</name>
<evidence type="ECO:0000313" key="2">
    <source>
        <dbReference type="EMBL" id="QNL30814.1"/>
    </source>
</evidence>
<proteinExistence type="predicted"/>
<accession>A0A7G9A2H5</accession>
<evidence type="ECO:0000256" key="1">
    <source>
        <dbReference type="SAM" id="MobiDB-lite"/>
    </source>
</evidence>
<feature type="region of interest" description="Disordered" evidence="1">
    <location>
        <begin position="31"/>
        <end position="68"/>
    </location>
</feature>
<organism evidence="2 3">
    <name type="scientific">Mycobacterium phage Estes</name>
    <dbReference type="NCBI Taxonomy" id="2759459"/>
    <lineage>
        <taxon>Viruses</taxon>
        <taxon>Duplodnaviria</taxon>
        <taxon>Heunggongvirae</taxon>
        <taxon>Uroviricota</taxon>
        <taxon>Caudoviricetes</taxon>
        <taxon>Vilmaviridae</taxon>
        <taxon>Mclasvirinae</taxon>
        <taxon>Reyvirus</taxon>
        <taxon>Reyvirus estes</taxon>
    </lineage>
</organism>
<dbReference type="Proteomes" id="UP000516127">
    <property type="component" value="Genome"/>
</dbReference>
<reference evidence="2 3" key="1">
    <citation type="submission" date="2020-06" db="EMBL/GenBank/DDBJ databases">
        <authorList>
            <person name="Allen T."/>
            <person name="Groscost A."/>
            <person name="Boice M."/>
            <person name="Bramwell-Butcher J."/>
            <person name="Davis-Nicholson M."/>
            <person name="Dedinsky M."/>
            <person name="DeKlotz J."/>
            <person name="Gardner J."/>
            <person name="Grosser P."/>
            <person name="Husler K."/>
            <person name="Lau J.R."/>
            <person name="Monlux M."/>
            <person name="Schlesinger M.K."/>
            <person name="Scholes A."/>
            <person name="Waughman L."/>
            <person name="Poxleitner M.K."/>
            <person name="Anders K.R."/>
            <person name="Garlena R.A."/>
            <person name="Russell D.A."/>
            <person name="Pope W.H."/>
            <person name="Jacobs-Sera D."/>
            <person name="Hatfull G.F."/>
        </authorList>
    </citation>
    <scope>NUCLEOTIDE SEQUENCE [LARGE SCALE GENOMIC DNA]</scope>
</reference>
<dbReference type="GeneID" id="63210507"/>
<sequence length="68" mass="7134">MTEKLKSGVAHKSIVDAVNDLIDRIDALVAGNESEPADAQPAARKAVRKPKSEPAPSAELSEAELPAE</sequence>
<evidence type="ECO:0000313" key="3">
    <source>
        <dbReference type="Proteomes" id="UP000516127"/>
    </source>
</evidence>
<dbReference type="EMBL" id="MT657341">
    <property type="protein sequence ID" value="QNL30814.1"/>
    <property type="molecule type" value="Genomic_DNA"/>
</dbReference>
<dbReference type="RefSeq" id="YP_010013860.1">
    <property type="nucleotide sequence ID" value="NC_053514.1"/>
</dbReference>